<dbReference type="InterPro" id="IPR050114">
    <property type="entry name" value="UPF0173_UPF0282_UlaG_hydrolase"/>
</dbReference>
<dbReference type="PANTHER" id="PTHR43546:SF3">
    <property type="entry name" value="UPF0173 METAL-DEPENDENT HYDROLASE MJ1163"/>
    <property type="match status" value="1"/>
</dbReference>
<evidence type="ECO:0000256" key="1">
    <source>
        <dbReference type="ARBA" id="ARBA00022801"/>
    </source>
</evidence>
<dbReference type="AlphaFoldDB" id="A0A846MPU7"/>
<accession>A0A846MPU7</accession>
<name>A0A846MPU7_9BACT</name>
<evidence type="ECO:0000313" key="4">
    <source>
        <dbReference type="EMBL" id="NIK73616.1"/>
    </source>
</evidence>
<dbReference type="InterPro" id="IPR001279">
    <property type="entry name" value="Metallo-B-lactamas"/>
</dbReference>
<dbReference type="RefSeq" id="WP_166918896.1">
    <property type="nucleotide sequence ID" value="NZ_JAASRN010000002.1"/>
</dbReference>
<dbReference type="NCBIfam" id="NF001911">
    <property type="entry name" value="PRK00685.1"/>
    <property type="match status" value="1"/>
</dbReference>
<protein>
    <recommendedName>
        <fullName evidence="2">UPF0173 metal-dependent hydrolase FHS56_001129</fullName>
    </recommendedName>
</protein>
<proteinExistence type="inferred from homology"/>
<evidence type="ECO:0000259" key="3">
    <source>
        <dbReference type="SMART" id="SM00849"/>
    </source>
</evidence>
<dbReference type="Proteomes" id="UP000537126">
    <property type="component" value="Unassembled WGS sequence"/>
</dbReference>
<dbReference type="EMBL" id="JAASRN010000002">
    <property type="protein sequence ID" value="NIK73616.1"/>
    <property type="molecule type" value="Genomic_DNA"/>
</dbReference>
<evidence type="ECO:0000256" key="2">
    <source>
        <dbReference type="HAMAP-Rule" id="MF_00457"/>
    </source>
</evidence>
<feature type="domain" description="Metallo-beta-lactamase" evidence="3">
    <location>
        <begin position="7"/>
        <end position="191"/>
    </location>
</feature>
<dbReference type="HAMAP" id="MF_00457">
    <property type="entry name" value="UPF0173"/>
    <property type="match status" value="1"/>
</dbReference>
<dbReference type="SMART" id="SM00849">
    <property type="entry name" value="Lactamase_B"/>
    <property type="match status" value="1"/>
</dbReference>
<evidence type="ECO:0000313" key="5">
    <source>
        <dbReference type="Proteomes" id="UP000537126"/>
    </source>
</evidence>
<dbReference type="PANTHER" id="PTHR43546">
    <property type="entry name" value="UPF0173 METAL-DEPENDENT HYDROLASE MJ1163-RELATED"/>
    <property type="match status" value="1"/>
</dbReference>
<keyword evidence="1 2" id="KW-0378">Hydrolase</keyword>
<dbReference type="Pfam" id="PF13483">
    <property type="entry name" value="Lactamase_B_3"/>
    <property type="match status" value="1"/>
</dbReference>
<dbReference type="InterPro" id="IPR022877">
    <property type="entry name" value="UPF0173"/>
</dbReference>
<sequence>MTIQYLGHSCVLVEVNNCKILFDPFVWGNPLAADKVSMQDLRCDYMLVSHGHQDHVAEVMSVYQYCEAELVGVFEVSRWFAQKGVKRVTSMNIGGSAQFDFGKLTLVPAAHSSSMPDGSYGGVAAGFILQTPEGTLYFAGDTGLFFDMQYFGERYDIDVAFLPIGGHYTMDAADAAIAARWLKAKYSIGMHYDTFEPIRIDKQQARAAFEAEGQQLYLLSIKEKVSF</sequence>
<keyword evidence="5" id="KW-1185">Reference proteome</keyword>
<reference evidence="4 5" key="1">
    <citation type="submission" date="2020-03" db="EMBL/GenBank/DDBJ databases">
        <title>Genomic Encyclopedia of Type Strains, Phase IV (KMG-IV): sequencing the most valuable type-strain genomes for metagenomic binning, comparative biology and taxonomic classification.</title>
        <authorList>
            <person name="Goeker M."/>
        </authorList>
    </citation>
    <scope>NUCLEOTIDE SEQUENCE [LARGE SCALE GENOMIC DNA]</scope>
    <source>
        <strain evidence="4 5">DSM 5718</strain>
    </source>
</reference>
<comment type="caution">
    <text evidence="4">The sequence shown here is derived from an EMBL/GenBank/DDBJ whole genome shotgun (WGS) entry which is preliminary data.</text>
</comment>
<organism evidence="4 5">
    <name type="scientific">Thermonema lapsum</name>
    <dbReference type="NCBI Taxonomy" id="28195"/>
    <lineage>
        <taxon>Bacteria</taxon>
        <taxon>Pseudomonadati</taxon>
        <taxon>Bacteroidota</taxon>
        <taxon>Cytophagia</taxon>
        <taxon>Cytophagales</taxon>
        <taxon>Thermonemataceae</taxon>
        <taxon>Thermonema</taxon>
    </lineage>
</organism>
<comment type="similarity">
    <text evidence="2">Belongs to the UPF0173 family.</text>
</comment>
<dbReference type="Gene3D" id="3.60.15.10">
    <property type="entry name" value="Ribonuclease Z/Hydroxyacylglutathione hydrolase-like"/>
    <property type="match status" value="1"/>
</dbReference>
<dbReference type="GO" id="GO:0016787">
    <property type="term" value="F:hydrolase activity"/>
    <property type="evidence" value="ECO:0007669"/>
    <property type="project" value="UniProtKB-UniRule"/>
</dbReference>
<gene>
    <name evidence="4" type="ORF">FHS56_001129</name>
</gene>
<dbReference type="InterPro" id="IPR036866">
    <property type="entry name" value="RibonucZ/Hydroxyglut_hydro"/>
</dbReference>
<dbReference type="SUPFAM" id="SSF56281">
    <property type="entry name" value="Metallo-hydrolase/oxidoreductase"/>
    <property type="match status" value="1"/>
</dbReference>